<dbReference type="AlphaFoldDB" id="A0A5B8A3B2"/>
<organism evidence="8 9">
    <name type="scientific">Hymenobacter jejuensis</name>
    <dbReference type="NCBI Taxonomy" id="2502781"/>
    <lineage>
        <taxon>Bacteria</taxon>
        <taxon>Pseudomonadati</taxon>
        <taxon>Bacteroidota</taxon>
        <taxon>Cytophagia</taxon>
        <taxon>Cytophagales</taxon>
        <taxon>Hymenobacteraceae</taxon>
        <taxon>Hymenobacter</taxon>
    </lineage>
</organism>
<dbReference type="InterPro" id="IPR014718">
    <property type="entry name" value="GH-type_carb-bd"/>
</dbReference>
<dbReference type="InterPro" id="IPR052720">
    <property type="entry name" value="Glycosyl_hydrolase_97"/>
</dbReference>
<evidence type="ECO:0000256" key="4">
    <source>
        <dbReference type="SAM" id="SignalP"/>
    </source>
</evidence>
<dbReference type="SUPFAM" id="SSF51445">
    <property type="entry name" value="(Trans)glycosidases"/>
    <property type="match status" value="1"/>
</dbReference>
<feature type="signal peptide" evidence="4">
    <location>
        <begin position="1"/>
        <end position="18"/>
    </location>
</feature>
<dbReference type="InterPro" id="IPR029486">
    <property type="entry name" value="GH97_N"/>
</dbReference>
<dbReference type="GO" id="GO:0016787">
    <property type="term" value="F:hydrolase activity"/>
    <property type="evidence" value="ECO:0007669"/>
    <property type="project" value="UniProtKB-KW"/>
</dbReference>
<dbReference type="InterPro" id="IPR017853">
    <property type="entry name" value="GH"/>
</dbReference>
<sequence>MKQLLIAALLLASLQAVGQHAPLTAQLDQVGLTFALNPNGQPTYTLRYGAKVVVKPSRLGVALADGQGFEGPLEVVGSETKDVDETWQPVWGEVKTIRNHYRQLTVHLRQPAAPRRLLDVVFRVFADGLGFRYEWPRQANLQYFTVTAEHTEFNLPANHKAFWIPGDYDSNEYAYTTSRLSEINTTPIEVIQLKAAPYRVQTPLMLKSDDGLYVNIHEAALVNYPAMMLTVDPKTFGLTSDLVPAVTGAMAYLQAPEHTPWRTIVVSDKAPEVLASKLILNLNEPSQIQDPSWIKPQKFVGVWWEMQVGRASWNYSDSSNIKLAGTDWSRLKPNGRHGATTANVKRYIDFAAQHHIQGVLVEGWNVGWEDWVGNWKEEVFDFVTPYPDFNVDELQHYAASKGVKIIMHHETSGSATNYERRQDAAYRFMDEHGYDAVKTGYVGRIIPRGEHHDGQWMVNHYVHTAQKTAASHIMVDMHEPVRSTGLHRTYPNWLASEAARGNEFNAFSDGNAPEHETILPFTRLMGGPMDYTPGIFKLQGYAASAPKRQVHTTLAKQLALYVTMYSPLQMAADLPENYNQHLDAFQFIEDVPVDWDDTRILAAEPGDYIVTARKAKGKEEWYLGAITDEQARQQTVKLNFLTPGTKYVATIYADAKDADWQKNPAAYQIRQQSVNSRTALKLQLAPGGGAAISFKPVAK</sequence>
<dbReference type="Pfam" id="PF14508">
    <property type="entry name" value="GH97_N"/>
    <property type="match status" value="1"/>
</dbReference>
<gene>
    <name evidence="8" type="ORF">FHG12_18265</name>
</gene>
<dbReference type="GO" id="GO:0030246">
    <property type="term" value="F:carbohydrate binding"/>
    <property type="evidence" value="ECO:0007669"/>
    <property type="project" value="InterPro"/>
</dbReference>
<feature type="chain" id="PRO_5023056462" evidence="4">
    <location>
        <begin position="19"/>
        <end position="699"/>
    </location>
</feature>
<dbReference type="Pfam" id="PF10566">
    <property type="entry name" value="Glyco_hydro_97"/>
    <property type="match status" value="1"/>
</dbReference>
<accession>A0A5B8A3B2</accession>
<keyword evidence="9" id="KW-1185">Reference proteome</keyword>
<dbReference type="KEGG" id="hyj:FHG12_18265"/>
<keyword evidence="4" id="KW-0732">Signal</keyword>
<evidence type="ECO:0000259" key="6">
    <source>
        <dbReference type="Pfam" id="PF14508"/>
    </source>
</evidence>
<evidence type="ECO:0000256" key="2">
    <source>
        <dbReference type="ARBA" id="ARBA00011245"/>
    </source>
</evidence>
<feature type="domain" description="Glycosyl-hydrolase 97 catalytic" evidence="5">
    <location>
        <begin position="303"/>
        <end position="499"/>
    </location>
</feature>
<keyword evidence="8" id="KW-0378">Hydrolase</keyword>
<keyword evidence="3" id="KW-0106">Calcium</keyword>
<dbReference type="InterPro" id="IPR029483">
    <property type="entry name" value="GH97_C"/>
</dbReference>
<name>A0A5B8A3B2_9BACT</name>
<dbReference type="Gene3D" id="3.20.20.70">
    <property type="entry name" value="Aldolase class I"/>
    <property type="match status" value="1"/>
</dbReference>
<proteinExistence type="predicted"/>
<evidence type="ECO:0000313" key="9">
    <source>
        <dbReference type="Proteomes" id="UP000305398"/>
    </source>
</evidence>
<evidence type="ECO:0000256" key="1">
    <source>
        <dbReference type="ARBA" id="ARBA00001913"/>
    </source>
</evidence>
<evidence type="ECO:0000259" key="7">
    <source>
        <dbReference type="Pfam" id="PF14509"/>
    </source>
</evidence>
<dbReference type="EMBL" id="CP040896">
    <property type="protein sequence ID" value="QDA61921.1"/>
    <property type="molecule type" value="Genomic_DNA"/>
</dbReference>
<protein>
    <submittedName>
        <fullName evidence="8">Glycoside hydrolase family 97 protein</fullName>
    </submittedName>
</protein>
<evidence type="ECO:0000256" key="3">
    <source>
        <dbReference type="ARBA" id="ARBA00022837"/>
    </source>
</evidence>
<dbReference type="Gene3D" id="2.70.98.10">
    <property type="match status" value="1"/>
</dbReference>
<dbReference type="PANTHER" id="PTHR35803:SF1">
    <property type="entry name" value="GLUCAN 1,4-ALPHA-GLUCOSIDASE SUSB"/>
    <property type="match status" value="1"/>
</dbReference>
<dbReference type="OrthoDB" id="57532at2"/>
<dbReference type="InterPro" id="IPR013785">
    <property type="entry name" value="Aldolase_TIM"/>
</dbReference>
<comment type="subunit">
    <text evidence="2">Monomer.</text>
</comment>
<feature type="domain" description="Glycosyl-hydrolase 97 C-terminal oligomerisation" evidence="7">
    <location>
        <begin position="594"/>
        <end position="695"/>
    </location>
</feature>
<feature type="domain" description="Glycosyl-hydrolase 97 N-terminal" evidence="6">
    <location>
        <begin position="32"/>
        <end position="285"/>
    </location>
</feature>
<dbReference type="PANTHER" id="PTHR35803">
    <property type="entry name" value="GLUCAN 1,4-ALPHA-GLUCOSIDASE SUSB-RELATED"/>
    <property type="match status" value="1"/>
</dbReference>
<reference evidence="8 9" key="1">
    <citation type="submission" date="2019-06" db="EMBL/GenBank/DDBJ databases">
        <authorList>
            <person name="Srinivasan S."/>
        </authorList>
    </citation>
    <scope>NUCLEOTIDE SEQUENCE [LARGE SCALE GENOMIC DNA]</scope>
    <source>
        <strain evidence="8 9">17J68-5</strain>
    </source>
</reference>
<dbReference type="RefSeq" id="WP_139517124.1">
    <property type="nucleotide sequence ID" value="NZ_CP040896.1"/>
</dbReference>
<dbReference type="Pfam" id="PF14509">
    <property type="entry name" value="GH97_C"/>
    <property type="match status" value="1"/>
</dbReference>
<dbReference type="Proteomes" id="UP000305398">
    <property type="component" value="Chromosome"/>
</dbReference>
<comment type="cofactor">
    <cofactor evidence="1">
        <name>Ca(2+)</name>
        <dbReference type="ChEBI" id="CHEBI:29108"/>
    </cofactor>
</comment>
<dbReference type="InterPro" id="IPR019563">
    <property type="entry name" value="GH97_catalytic"/>
</dbReference>
<evidence type="ECO:0000259" key="5">
    <source>
        <dbReference type="Pfam" id="PF10566"/>
    </source>
</evidence>
<evidence type="ECO:0000313" key="8">
    <source>
        <dbReference type="EMBL" id="QDA61921.1"/>
    </source>
</evidence>